<dbReference type="AlphaFoldDB" id="A0A660SJ77"/>
<proteinExistence type="predicted"/>
<accession>A0A660SJ77</accession>
<evidence type="ECO:0000313" key="2">
    <source>
        <dbReference type="Proteomes" id="UP000271125"/>
    </source>
</evidence>
<gene>
    <name evidence="1" type="ORF">DRP43_03750</name>
</gene>
<reference evidence="1 2" key="1">
    <citation type="submission" date="2018-06" db="EMBL/GenBank/DDBJ databases">
        <title>Extensive metabolic versatility and redundancy in microbially diverse, dynamic hydrothermal sediments.</title>
        <authorList>
            <person name="Dombrowski N."/>
            <person name="Teske A."/>
            <person name="Baker B.J."/>
        </authorList>
    </citation>
    <scope>NUCLEOTIDE SEQUENCE [LARGE SCALE GENOMIC DNA]</scope>
    <source>
        <strain evidence="1">B10_G13</strain>
    </source>
</reference>
<name>A0A660SJ77_UNCT6</name>
<comment type="caution">
    <text evidence="1">The sequence shown here is derived from an EMBL/GenBank/DDBJ whole genome shotgun (WGS) entry which is preliminary data.</text>
</comment>
<sequence length="106" mass="12866">MKFIMLTRRERIIKKESEEIRDGSKRKIKVYIDSNLISDPVKIKNFKEEEIEAIEKIKELKDRLKIEIYTSEKTKREINKHQNSKKRKCLKSIYFLISRIPEENII</sequence>
<dbReference type="Proteomes" id="UP000271125">
    <property type="component" value="Unassembled WGS sequence"/>
</dbReference>
<protein>
    <submittedName>
        <fullName evidence="1">Uncharacterized protein</fullName>
    </submittedName>
</protein>
<dbReference type="EMBL" id="QNBD01000154">
    <property type="protein sequence ID" value="RKX70071.1"/>
    <property type="molecule type" value="Genomic_DNA"/>
</dbReference>
<evidence type="ECO:0000313" key="1">
    <source>
        <dbReference type="EMBL" id="RKX70071.1"/>
    </source>
</evidence>
<organism evidence="1 2">
    <name type="scientific">candidate division TA06 bacterium</name>
    <dbReference type="NCBI Taxonomy" id="2250710"/>
    <lineage>
        <taxon>Bacteria</taxon>
        <taxon>Bacteria division TA06</taxon>
    </lineage>
</organism>
<feature type="non-terminal residue" evidence="1">
    <location>
        <position position="106"/>
    </location>
</feature>